<organism evidence="2 3">
    <name type="scientific">Lymnaea stagnalis</name>
    <name type="common">Great pond snail</name>
    <name type="synonym">Helix stagnalis</name>
    <dbReference type="NCBI Taxonomy" id="6523"/>
    <lineage>
        <taxon>Eukaryota</taxon>
        <taxon>Metazoa</taxon>
        <taxon>Spiralia</taxon>
        <taxon>Lophotrochozoa</taxon>
        <taxon>Mollusca</taxon>
        <taxon>Gastropoda</taxon>
        <taxon>Heterobranchia</taxon>
        <taxon>Euthyneura</taxon>
        <taxon>Panpulmonata</taxon>
        <taxon>Hygrophila</taxon>
        <taxon>Lymnaeoidea</taxon>
        <taxon>Lymnaeidae</taxon>
        <taxon>Lymnaea</taxon>
    </lineage>
</organism>
<name>A0AAV2I4W6_LYMST</name>
<comment type="similarity">
    <text evidence="1">Belongs to the small GTPase superfamily. Rab family.</text>
</comment>
<dbReference type="PROSITE" id="PS51419">
    <property type="entry name" value="RAB"/>
    <property type="match status" value="1"/>
</dbReference>
<dbReference type="EMBL" id="CAXITT010000405">
    <property type="protein sequence ID" value="CAL1540904.1"/>
    <property type="molecule type" value="Genomic_DNA"/>
</dbReference>
<dbReference type="PROSITE" id="PS51420">
    <property type="entry name" value="RHO"/>
    <property type="match status" value="1"/>
</dbReference>
<dbReference type="PROSITE" id="PS51421">
    <property type="entry name" value="RAS"/>
    <property type="match status" value="1"/>
</dbReference>
<dbReference type="InterPro" id="IPR027417">
    <property type="entry name" value="P-loop_NTPase"/>
</dbReference>
<evidence type="ECO:0000313" key="3">
    <source>
        <dbReference type="Proteomes" id="UP001497497"/>
    </source>
</evidence>
<dbReference type="SMART" id="SM00175">
    <property type="entry name" value="RAB"/>
    <property type="match status" value="1"/>
</dbReference>
<sequence>MTAAIKPRTMKMALVGDINVGKTSLARMFIDGTFQARYQASVGLHFHTKTLRDPSVTIQLWDTAGTERYRSLLPHYTRDAVCAVLVYDISSRDSFDNVRSYWLDFVESHAIPNMVKFLVGNKADVDTREVSDYEAQMFATNHDTFFMETSAKFGTNVDNLFTEAAKAVIKAIPETQFENGGIRLEDLHRKHDRRCCLAHA</sequence>
<dbReference type="InterPro" id="IPR001806">
    <property type="entry name" value="Small_GTPase"/>
</dbReference>
<dbReference type="Proteomes" id="UP001497497">
    <property type="component" value="Unassembled WGS sequence"/>
</dbReference>
<dbReference type="SMART" id="SM00173">
    <property type="entry name" value="RAS"/>
    <property type="match status" value="1"/>
</dbReference>
<comment type="caution">
    <text evidence="2">The sequence shown here is derived from an EMBL/GenBank/DDBJ whole genome shotgun (WGS) entry which is preliminary data.</text>
</comment>
<dbReference type="InterPro" id="IPR005225">
    <property type="entry name" value="Small_GTP-bd"/>
</dbReference>
<reference evidence="2 3" key="1">
    <citation type="submission" date="2024-04" db="EMBL/GenBank/DDBJ databases">
        <authorList>
            <consortium name="Genoscope - CEA"/>
            <person name="William W."/>
        </authorList>
    </citation>
    <scope>NUCLEOTIDE SEQUENCE [LARGE SCALE GENOMIC DNA]</scope>
</reference>
<keyword evidence="3" id="KW-1185">Reference proteome</keyword>
<dbReference type="SUPFAM" id="SSF52540">
    <property type="entry name" value="P-loop containing nucleoside triphosphate hydrolases"/>
    <property type="match status" value="1"/>
</dbReference>
<dbReference type="Pfam" id="PF00071">
    <property type="entry name" value="Ras"/>
    <property type="match status" value="1"/>
</dbReference>
<dbReference type="InterPro" id="IPR050209">
    <property type="entry name" value="Rab_GTPases_membrane_traffic"/>
</dbReference>
<proteinExistence type="inferred from homology"/>
<evidence type="ECO:0000313" key="2">
    <source>
        <dbReference type="EMBL" id="CAL1540904.1"/>
    </source>
</evidence>
<evidence type="ECO:0000256" key="1">
    <source>
        <dbReference type="ARBA" id="ARBA00006270"/>
    </source>
</evidence>
<dbReference type="FunFam" id="3.40.50.300:FF:000808">
    <property type="entry name" value="Small GTP-binding protein, putative"/>
    <property type="match status" value="1"/>
</dbReference>
<dbReference type="AlphaFoldDB" id="A0AAV2I4W6"/>
<dbReference type="GO" id="GO:0005525">
    <property type="term" value="F:GTP binding"/>
    <property type="evidence" value="ECO:0007669"/>
    <property type="project" value="InterPro"/>
</dbReference>
<dbReference type="PRINTS" id="PR00449">
    <property type="entry name" value="RASTRNSFRMNG"/>
</dbReference>
<dbReference type="Gene3D" id="3.40.50.300">
    <property type="entry name" value="P-loop containing nucleotide triphosphate hydrolases"/>
    <property type="match status" value="1"/>
</dbReference>
<dbReference type="SMART" id="SM00176">
    <property type="entry name" value="RAN"/>
    <property type="match status" value="1"/>
</dbReference>
<protein>
    <submittedName>
        <fullName evidence="2">Uncharacterized protein</fullName>
    </submittedName>
</protein>
<dbReference type="GO" id="GO:0003924">
    <property type="term" value="F:GTPase activity"/>
    <property type="evidence" value="ECO:0007669"/>
    <property type="project" value="InterPro"/>
</dbReference>
<dbReference type="CDD" id="cd00154">
    <property type="entry name" value="Rab"/>
    <property type="match status" value="1"/>
</dbReference>
<gene>
    <name evidence="2" type="ORF">GSLYS_00014553001</name>
</gene>
<accession>A0AAV2I4W6</accession>
<dbReference type="PANTHER" id="PTHR47979">
    <property type="entry name" value="DRAB11-RELATED"/>
    <property type="match status" value="1"/>
</dbReference>
<dbReference type="NCBIfam" id="TIGR00231">
    <property type="entry name" value="small_GTP"/>
    <property type="match status" value="1"/>
</dbReference>
<dbReference type="SMART" id="SM00174">
    <property type="entry name" value="RHO"/>
    <property type="match status" value="1"/>
</dbReference>